<evidence type="ECO:0008006" key="3">
    <source>
        <dbReference type="Google" id="ProtNLM"/>
    </source>
</evidence>
<dbReference type="EMBL" id="CP042913">
    <property type="protein sequence ID" value="QEG36268.1"/>
    <property type="molecule type" value="Genomic_DNA"/>
</dbReference>
<evidence type="ECO:0000313" key="2">
    <source>
        <dbReference type="Proteomes" id="UP000323917"/>
    </source>
</evidence>
<evidence type="ECO:0000313" key="1">
    <source>
        <dbReference type="EMBL" id="QEG36268.1"/>
    </source>
</evidence>
<sequence>MRRFSETIMTVAIMGFFAVTTSTGAVLFDFGNDDAPVTGVNVVLQSTAVIADLVDTTGASTGISFTLVDSGGTPITPGFELFPGGDDFRFHNESGETAVSGEAASYFGAGTNSITYDSLWGDIGDPGVHFKLEGLTPNTAYYYTFYASRKATTSPSRNTLFSVDGGPGVTLDAIENSSEVAHLTALSDATGSSILFMGNGLEVAPAPDSEFWYIQAMQIEAIPEPSSLLLLVSTLGAIAVRRWHR</sequence>
<dbReference type="NCBIfam" id="TIGR02595">
    <property type="entry name" value="PEP_CTERM"/>
    <property type="match status" value="1"/>
</dbReference>
<accession>A0A5B9QBF7</accession>
<dbReference type="InterPro" id="IPR013424">
    <property type="entry name" value="Ice-binding_C"/>
</dbReference>
<dbReference type="Proteomes" id="UP000323917">
    <property type="component" value="Chromosome"/>
</dbReference>
<gene>
    <name evidence="1" type="ORF">Pr1d_35800</name>
</gene>
<organism evidence="1 2">
    <name type="scientific">Bythopirellula goksoeyrii</name>
    <dbReference type="NCBI Taxonomy" id="1400387"/>
    <lineage>
        <taxon>Bacteria</taxon>
        <taxon>Pseudomonadati</taxon>
        <taxon>Planctomycetota</taxon>
        <taxon>Planctomycetia</taxon>
        <taxon>Pirellulales</taxon>
        <taxon>Lacipirellulaceae</taxon>
        <taxon>Bythopirellula</taxon>
    </lineage>
</organism>
<dbReference type="AlphaFoldDB" id="A0A5B9QBF7"/>
<proteinExistence type="predicted"/>
<keyword evidence="2" id="KW-1185">Reference proteome</keyword>
<dbReference type="KEGG" id="bgok:Pr1d_35800"/>
<reference evidence="1 2" key="1">
    <citation type="submission" date="2019-08" db="EMBL/GenBank/DDBJ databases">
        <title>Deep-cultivation of Planctomycetes and their phenomic and genomic characterization uncovers novel biology.</title>
        <authorList>
            <person name="Wiegand S."/>
            <person name="Jogler M."/>
            <person name="Boedeker C."/>
            <person name="Pinto D."/>
            <person name="Vollmers J."/>
            <person name="Rivas-Marin E."/>
            <person name="Kohn T."/>
            <person name="Peeters S.H."/>
            <person name="Heuer A."/>
            <person name="Rast P."/>
            <person name="Oberbeckmann S."/>
            <person name="Bunk B."/>
            <person name="Jeske O."/>
            <person name="Meyerdierks A."/>
            <person name="Storesund J.E."/>
            <person name="Kallscheuer N."/>
            <person name="Luecker S."/>
            <person name="Lage O.M."/>
            <person name="Pohl T."/>
            <person name="Merkel B.J."/>
            <person name="Hornburger P."/>
            <person name="Mueller R.-W."/>
            <person name="Bruemmer F."/>
            <person name="Labrenz M."/>
            <person name="Spormann A.M."/>
            <person name="Op den Camp H."/>
            <person name="Overmann J."/>
            <person name="Amann R."/>
            <person name="Jetten M.S.M."/>
            <person name="Mascher T."/>
            <person name="Medema M.H."/>
            <person name="Devos D.P."/>
            <person name="Kaster A.-K."/>
            <person name="Ovreas L."/>
            <person name="Rohde M."/>
            <person name="Galperin M.Y."/>
            <person name="Jogler C."/>
        </authorList>
    </citation>
    <scope>NUCLEOTIDE SEQUENCE [LARGE SCALE GENOMIC DNA]</scope>
    <source>
        <strain evidence="1 2">Pr1d</strain>
    </source>
</reference>
<name>A0A5B9QBF7_9BACT</name>
<protein>
    <recommendedName>
        <fullName evidence="3">PEP-CTERM protein-sorting domain-containing protein</fullName>
    </recommendedName>
</protein>